<protein>
    <recommendedName>
        <fullName evidence="1">Putative amidase domain-containing protein</fullName>
    </recommendedName>
</protein>
<dbReference type="PANTHER" id="PTHR40032">
    <property type="entry name" value="EXPORTED PROTEIN-RELATED"/>
    <property type="match status" value="1"/>
</dbReference>
<dbReference type="EMBL" id="JXAK01000033">
    <property type="protein sequence ID" value="KIL39654.1"/>
    <property type="molecule type" value="Genomic_DNA"/>
</dbReference>
<dbReference type="Proteomes" id="UP000031967">
    <property type="component" value="Unassembled WGS sequence"/>
</dbReference>
<dbReference type="PANTHER" id="PTHR40032:SF1">
    <property type="entry name" value="EXPORTED PROTEIN"/>
    <property type="match status" value="1"/>
</dbReference>
<organism evidence="2 3">
    <name type="scientific">Gordoniibacillus kamchatkensis</name>
    <dbReference type="NCBI Taxonomy" id="1590651"/>
    <lineage>
        <taxon>Bacteria</taxon>
        <taxon>Bacillati</taxon>
        <taxon>Bacillota</taxon>
        <taxon>Bacilli</taxon>
        <taxon>Bacillales</taxon>
        <taxon>Paenibacillaceae</taxon>
        <taxon>Gordoniibacillus</taxon>
    </lineage>
</organism>
<name>A0ABR5AF41_9BACL</name>
<evidence type="ECO:0000259" key="1">
    <source>
        <dbReference type="Pfam" id="PF12671"/>
    </source>
</evidence>
<keyword evidence="3" id="KW-1185">Reference proteome</keyword>
<evidence type="ECO:0000313" key="2">
    <source>
        <dbReference type="EMBL" id="KIL39654.1"/>
    </source>
</evidence>
<evidence type="ECO:0000313" key="3">
    <source>
        <dbReference type="Proteomes" id="UP000031967"/>
    </source>
</evidence>
<dbReference type="InterPro" id="IPR024301">
    <property type="entry name" value="Amidase_6"/>
</dbReference>
<accession>A0ABR5AF41</accession>
<dbReference type="Pfam" id="PF12671">
    <property type="entry name" value="Amidase_6"/>
    <property type="match status" value="1"/>
</dbReference>
<reference evidence="2 3" key="1">
    <citation type="submission" date="2014-12" db="EMBL/GenBank/DDBJ databases">
        <title>Draft genome sequence of Paenibacillus kamchatkensis strain B-2647.</title>
        <authorList>
            <person name="Karlyshev A.V."/>
            <person name="Kudryashova E.B."/>
        </authorList>
    </citation>
    <scope>NUCLEOTIDE SEQUENCE [LARGE SCALE GENOMIC DNA]</scope>
    <source>
        <strain evidence="2 3">VKM B-2647</strain>
    </source>
</reference>
<comment type="caution">
    <text evidence="2">The sequence shown here is derived from an EMBL/GenBank/DDBJ whole genome shotgun (WGS) entry which is preliminary data.</text>
</comment>
<proteinExistence type="predicted"/>
<feature type="domain" description="Putative amidase" evidence="1">
    <location>
        <begin position="172"/>
        <end position="314"/>
    </location>
</feature>
<dbReference type="RefSeq" id="WP_041049023.1">
    <property type="nucleotide sequence ID" value="NZ_JXAK01000033.1"/>
</dbReference>
<gene>
    <name evidence="2" type="ORF">SD70_18595</name>
</gene>
<sequence>MSWKTAVYDYVHAKNRAETEGNIEPLRAALADPIFLSEMSRILSAAKRKAEERGVRPIEQQTRLRILASRVLPSGAAADLELRRMFSYELKGQRHTEERVERERVTVKPRGDGRWSVTQVERLQAPDSYDRPIPGAMHHYARPELAGYGASVPYLNSSILNPNESSPRRVIYNRAAAVQYAETWWNGANPQYIQFEVDCTSFVSQCLYAGGLPMDYTGKRESGWWYRGRVHGQELWSYSWAVANSLMRYLLNSGRARQVRSPWELQLGDVICYDWDGDGTYQHNTIVTGMDITGAPLVNAHTYNARSRNWAYYDSPAWSERTTYVFLRIADQI</sequence>